<protein>
    <recommendedName>
        <fullName evidence="3">CBM2 domain-containing protein</fullName>
    </recommendedName>
</protein>
<dbReference type="AlphaFoldDB" id="A0A543ITX9"/>
<dbReference type="GO" id="GO:0004553">
    <property type="term" value="F:hydrolase activity, hydrolyzing O-glycosyl compounds"/>
    <property type="evidence" value="ECO:0007669"/>
    <property type="project" value="InterPro"/>
</dbReference>
<dbReference type="Gene3D" id="2.60.40.290">
    <property type="match status" value="1"/>
</dbReference>
<dbReference type="EMBL" id="VFPQ01000001">
    <property type="protein sequence ID" value="TQM74024.1"/>
    <property type="molecule type" value="Genomic_DNA"/>
</dbReference>
<feature type="region of interest" description="Disordered" evidence="1">
    <location>
        <begin position="90"/>
        <end position="200"/>
    </location>
</feature>
<gene>
    <name evidence="4" type="ORF">FHX40_0685</name>
</gene>
<dbReference type="InterPro" id="IPR012291">
    <property type="entry name" value="CBM2_carb-bd_dom_sf"/>
</dbReference>
<keyword evidence="2" id="KW-0472">Membrane</keyword>
<evidence type="ECO:0000259" key="3">
    <source>
        <dbReference type="SMART" id="SM00637"/>
    </source>
</evidence>
<sequence length="302" mass="31290">MGRSGVPWEGDTPYWSQGPYRYRRQGTYAPLTTTVPHRPRRLRATLLLVTAFVATVTAVISGVRLVADLNRPAGAPSDLGDVPPCPPNSGCSALFPPRATPAGTGTPVPTGEPAGGASAAPSGSPTAPDTAEPPTPVPSPRGSRTATARPSPKPSPTGTARDSGVRLRPSPSPTPPRTASPSPRPTDPEPEPTRTERPPLQAVVKFIVLGARDGRYSAEIAIGNDGSGDLDGWEISLPIDGRVLAVDGARAVQRGDTLVLRSAEPVPSGGGVAVRITVRGEPTEPEFCRLRGGSCRILPDRG</sequence>
<dbReference type="Proteomes" id="UP000319213">
    <property type="component" value="Unassembled WGS sequence"/>
</dbReference>
<dbReference type="GO" id="GO:0005975">
    <property type="term" value="P:carbohydrate metabolic process"/>
    <property type="evidence" value="ECO:0007669"/>
    <property type="project" value="InterPro"/>
</dbReference>
<evidence type="ECO:0000313" key="4">
    <source>
        <dbReference type="EMBL" id="TQM74024.1"/>
    </source>
</evidence>
<organism evidence="4 5">
    <name type="scientific">Thermopolyspora flexuosa</name>
    <dbReference type="NCBI Taxonomy" id="103836"/>
    <lineage>
        <taxon>Bacteria</taxon>
        <taxon>Bacillati</taxon>
        <taxon>Actinomycetota</taxon>
        <taxon>Actinomycetes</taxon>
        <taxon>Streptosporangiales</taxon>
        <taxon>Streptosporangiaceae</taxon>
        <taxon>Thermopolyspora</taxon>
    </lineage>
</organism>
<dbReference type="SMART" id="SM00637">
    <property type="entry name" value="CBD_II"/>
    <property type="match status" value="1"/>
</dbReference>
<reference evidence="4 5" key="1">
    <citation type="submission" date="2019-06" db="EMBL/GenBank/DDBJ databases">
        <title>Sequencing the genomes of 1000 actinobacteria strains.</title>
        <authorList>
            <person name="Klenk H.-P."/>
        </authorList>
    </citation>
    <scope>NUCLEOTIDE SEQUENCE [LARGE SCALE GENOMIC DNA]</scope>
    <source>
        <strain evidence="4 5">DSM 43186</strain>
    </source>
</reference>
<feature type="compositionally biased region" description="Low complexity" evidence="1">
    <location>
        <begin position="96"/>
        <end position="130"/>
    </location>
</feature>
<feature type="transmembrane region" description="Helical" evidence="2">
    <location>
        <begin position="46"/>
        <end position="67"/>
    </location>
</feature>
<dbReference type="InterPro" id="IPR008965">
    <property type="entry name" value="CBM2/CBM3_carb-bd_dom_sf"/>
</dbReference>
<evidence type="ECO:0000313" key="5">
    <source>
        <dbReference type="Proteomes" id="UP000319213"/>
    </source>
</evidence>
<evidence type="ECO:0000256" key="1">
    <source>
        <dbReference type="SAM" id="MobiDB-lite"/>
    </source>
</evidence>
<keyword evidence="2" id="KW-1133">Transmembrane helix</keyword>
<evidence type="ECO:0000256" key="2">
    <source>
        <dbReference type="SAM" id="Phobius"/>
    </source>
</evidence>
<feature type="domain" description="CBM2" evidence="3">
    <location>
        <begin position="202"/>
        <end position="295"/>
    </location>
</feature>
<keyword evidence="5" id="KW-1185">Reference proteome</keyword>
<name>A0A543ITX9_9ACTN</name>
<dbReference type="InterPro" id="IPR001919">
    <property type="entry name" value="CBD2"/>
</dbReference>
<feature type="compositionally biased region" description="Pro residues" evidence="1">
    <location>
        <begin position="170"/>
        <end position="185"/>
    </location>
</feature>
<keyword evidence="2" id="KW-0812">Transmembrane</keyword>
<proteinExistence type="predicted"/>
<dbReference type="SUPFAM" id="SSF49384">
    <property type="entry name" value="Carbohydrate-binding domain"/>
    <property type="match status" value="1"/>
</dbReference>
<comment type="caution">
    <text evidence="4">The sequence shown here is derived from an EMBL/GenBank/DDBJ whole genome shotgun (WGS) entry which is preliminary data.</text>
</comment>
<dbReference type="GO" id="GO:0030247">
    <property type="term" value="F:polysaccharide binding"/>
    <property type="evidence" value="ECO:0007669"/>
    <property type="project" value="InterPro"/>
</dbReference>
<accession>A0A543ITX9</accession>